<sequence>MKRRSFLKTMGVGASAAVVSNFKPSAPALAKNRTEWKMVTLWPKNFPGLGTGSQRIADAIKEMSDGRLTIKIYGAGELVPAYEAFDAVREGIAECMHEAPYIWIAKHPAMAFFCGLPGGLTPLEHNSWIHSGGGQELWDELYDRFGLQGFLAGNSGTNM</sequence>
<dbReference type="InterPro" id="IPR006311">
    <property type="entry name" value="TAT_signal"/>
</dbReference>
<dbReference type="Pfam" id="PF03480">
    <property type="entry name" value="DctP"/>
    <property type="match status" value="1"/>
</dbReference>
<dbReference type="InterPro" id="IPR019546">
    <property type="entry name" value="TAT_signal_bac_arc"/>
</dbReference>
<reference evidence="2" key="1">
    <citation type="submission" date="2018-05" db="EMBL/GenBank/DDBJ databases">
        <authorList>
            <person name="Lanie J.A."/>
            <person name="Ng W.-L."/>
            <person name="Kazmierczak K.M."/>
            <person name="Andrzejewski T.M."/>
            <person name="Davidsen T.M."/>
            <person name="Wayne K.J."/>
            <person name="Tettelin H."/>
            <person name="Glass J.I."/>
            <person name="Rusch D."/>
            <person name="Podicherti R."/>
            <person name="Tsui H.-C.T."/>
            <person name="Winkler M.E."/>
        </authorList>
    </citation>
    <scope>NUCLEOTIDE SEQUENCE</scope>
</reference>
<evidence type="ECO:0000256" key="1">
    <source>
        <dbReference type="ARBA" id="ARBA00022729"/>
    </source>
</evidence>
<gene>
    <name evidence="2" type="ORF">METZ01_LOCUS416226</name>
</gene>
<evidence type="ECO:0008006" key="3">
    <source>
        <dbReference type="Google" id="ProtNLM"/>
    </source>
</evidence>
<proteinExistence type="predicted"/>
<evidence type="ECO:0000313" key="2">
    <source>
        <dbReference type="EMBL" id="SVD63372.1"/>
    </source>
</evidence>
<dbReference type="PANTHER" id="PTHR33376:SF5">
    <property type="entry name" value="EXTRACYTOPLASMIC SOLUTE RECEPTOR PROTEIN"/>
    <property type="match status" value="1"/>
</dbReference>
<dbReference type="EMBL" id="UINC01163197">
    <property type="protein sequence ID" value="SVD63372.1"/>
    <property type="molecule type" value="Genomic_DNA"/>
</dbReference>
<keyword evidence="1" id="KW-0732">Signal</keyword>
<dbReference type="InterPro" id="IPR018389">
    <property type="entry name" value="DctP_fam"/>
</dbReference>
<dbReference type="PROSITE" id="PS51318">
    <property type="entry name" value="TAT"/>
    <property type="match status" value="1"/>
</dbReference>
<dbReference type="GO" id="GO:0055085">
    <property type="term" value="P:transmembrane transport"/>
    <property type="evidence" value="ECO:0007669"/>
    <property type="project" value="InterPro"/>
</dbReference>
<feature type="non-terminal residue" evidence="2">
    <location>
        <position position="159"/>
    </location>
</feature>
<dbReference type="Gene3D" id="3.40.190.170">
    <property type="entry name" value="Bacterial extracellular solute-binding protein, family 7"/>
    <property type="match status" value="1"/>
</dbReference>
<organism evidence="2">
    <name type="scientific">marine metagenome</name>
    <dbReference type="NCBI Taxonomy" id="408172"/>
    <lineage>
        <taxon>unclassified sequences</taxon>
        <taxon>metagenomes</taxon>
        <taxon>ecological metagenomes</taxon>
    </lineage>
</organism>
<dbReference type="NCBIfam" id="TIGR01409">
    <property type="entry name" value="TAT_signal_seq"/>
    <property type="match status" value="1"/>
</dbReference>
<accession>A0A382WX33</accession>
<dbReference type="InterPro" id="IPR038404">
    <property type="entry name" value="TRAP_DctP_sf"/>
</dbReference>
<protein>
    <recommendedName>
        <fullName evidence="3">ABC transporter substrate-binding protein</fullName>
    </recommendedName>
</protein>
<dbReference type="PANTHER" id="PTHR33376">
    <property type="match status" value="1"/>
</dbReference>
<dbReference type="AlphaFoldDB" id="A0A382WX33"/>
<name>A0A382WX33_9ZZZZ</name>